<organism evidence="11 12">
    <name type="scientific">Rohdeia mirabilis</name>
    <dbReference type="NCBI Taxonomy" id="2528008"/>
    <lineage>
        <taxon>Bacteria</taxon>
        <taxon>Pseudomonadati</taxon>
        <taxon>Planctomycetota</taxon>
        <taxon>Planctomycetia</taxon>
        <taxon>Planctomycetia incertae sedis</taxon>
        <taxon>Rohdeia</taxon>
    </lineage>
</organism>
<dbReference type="Gene3D" id="3.90.1150.10">
    <property type="entry name" value="Aspartate Aminotransferase, domain 1"/>
    <property type="match status" value="1"/>
</dbReference>
<dbReference type="InterPro" id="IPR015422">
    <property type="entry name" value="PyrdxlP-dep_Trfase_small"/>
</dbReference>
<dbReference type="EC" id="2.-.-.-" evidence="11"/>
<dbReference type="InterPro" id="IPR020578">
    <property type="entry name" value="Aminotrans_V_PyrdxlP_BS"/>
</dbReference>
<keyword evidence="5 7" id="KW-0663">Pyridoxal phosphate</keyword>
<keyword evidence="12" id="KW-1185">Reference proteome</keyword>
<dbReference type="OrthoDB" id="389074at2"/>
<dbReference type="PROSITE" id="PS00595">
    <property type="entry name" value="AA_TRANSFER_CLASS_5"/>
    <property type="match status" value="1"/>
</dbReference>
<dbReference type="InterPro" id="IPR000192">
    <property type="entry name" value="Aminotrans_V_dom"/>
</dbReference>
<evidence type="ECO:0000256" key="9">
    <source>
        <dbReference type="RuleBase" id="RU004504"/>
    </source>
</evidence>
<proteinExistence type="inferred from homology"/>
<dbReference type="SUPFAM" id="SSF53383">
    <property type="entry name" value="PLP-dependent transferases"/>
    <property type="match status" value="1"/>
</dbReference>
<dbReference type="InterPro" id="IPR015424">
    <property type="entry name" value="PyrdxlP-dep_Trfase"/>
</dbReference>
<dbReference type="FunFam" id="3.40.640.10:FF:000027">
    <property type="entry name" value="Serine--pyruvate aminotransferase, mitochondrial"/>
    <property type="match status" value="1"/>
</dbReference>
<evidence type="ECO:0000256" key="6">
    <source>
        <dbReference type="PIRSR" id="PIRSR000524-1"/>
    </source>
</evidence>
<dbReference type="PANTHER" id="PTHR21152:SF40">
    <property type="entry name" value="ALANINE--GLYOXYLATE AMINOTRANSFERASE"/>
    <property type="match status" value="1"/>
</dbReference>
<dbReference type="PANTHER" id="PTHR21152">
    <property type="entry name" value="AMINOTRANSFERASE CLASS V"/>
    <property type="match status" value="1"/>
</dbReference>
<keyword evidence="3" id="KW-0032">Aminotransferase</keyword>
<evidence type="ECO:0000256" key="8">
    <source>
        <dbReference type="RuleBase" id="RU004075"/>
    </source>
</evidence>
<evidence type="ECO:0000256" key="5">
    <source>
        <dbReference type="ARBA" id="ARBA00022898"/>
    </source>
</evidence>
<dbReference type="InterPro" id="IPR015421">
    <property type="entry name" value="PyrdxlP-dep_Trfase_major"/>
</dbReference>
<accession>A0A518CZ22</accession>
<evidence type="ECO:0000256" key="2">
    <source>
        <dbReference type="ARBA" id="ARBA00009236"/>
    </source>
</evidence>
<keyword evidence="4 11" id="KW-0808">Transferase</keyword>
<gene>
    <name evidence="11" type="primary">pucG</name>
    <name evidence="11" type="ORF">Pla163_15790</name>
</gene>
<dbReference type="InterPro" id="IPR024169">
    <property type="entry name" value="SP_NH2Trfase/AEP_transaminase"/>
</dbReference>
<dbReference type="RefSeq" id="WP_145186069.1">
    <property type="nucleotide sequence ID" value="NZ_CP036290.1"/>
</dbReference>
<sequence>MKVPAPLVAQQRVLMGPGPSPVPPSVLAALALPTIGHLDPEFLRVMDEVRSMLQTIAGARSGRATAISATGSAGMETCLVNLLERGDRALVVRAGVFGTRMAEVARRAGAEVDTFDVPWGESFDVADLRAFAADRSYRIVACVHAETSTGVLQPLEGLRELADDLGALLVVDAVTSLGGVPVEVTEQGIDALYSGTQKCLSCPPGLSPVVLSDAALERVAARTTPVQSWYLDLSLIEAYWGGERAYHHTAPINMLFGLHEALRLCLEEGLEARYARHARMARGLWAGLEALDLAPRVVPERRLPQLTTVAVPDGVDEAALRRRLLNEFDLELGGGLGPMKGTTWRIGLMGAGATERHVHLCLDALAKVLERDARAATEAAARALAE</sequence>
<dbReference type="EMBL" id="CP036290">
    <property type="protein sequence ID" value="QDU84469.1"/>
    <property type="molecule type" value="Genomic_DNA"/>
</dbReference>
<feature type="domain" description="Aminotransferase class V" evidence="10">
    <location>
        <begin position="34"/>
        <end position="321"/>
    </location>
</feature>
<dbReference type="GO" id="GO:0019265">
    <property type="term" value="P:glycine biosynthetic process, by transamination of glyoxylate"/>
    <property type="evidence" value="ECO:0007669"/>
    <property type="project" value="TreeGrafter"/>
</dbReference>
<evidence type="ECO:0000256" key="7">
    <source>
        <dbReference type="PIRSR" id="PIRSR000524-50"/>
    </source>
</evidence>
<evidence type="ECO:0000259" key="10">
    <source>
        <dbReference type="Pfam" id="PF00266"/>
    </source>
</evidence>
<feature type="binding site" evidence="6">
    <location>
        <position position="345"/>
    </location>
    <ligand>
        <name>substrate</name>
    </ligand>
</feature>
<dbReference type="Gene3D" id="3.40.640.10">
    <property type="entry name" value="Type I PLP-dependent aspartate aminotransferase-like (Major domain)"/>
    <property type="match status" value="1"/>
</dbReference>
<evidence type="ECO:0000313" key="11">
    <source>
        <dbReference type="EMBL" id="QDU84469.1"/>
    </source>
</evidence>
<dbReference type="Pfam" id="PF00266">
    <property type="entry name" value="Aminotran_5"/>
    <property type="match status" value="1"/>
</dbReference>
<comment type="cofactor">
    <cofactor evidence="1 7 9">
        <name>pyridoxal 5'-phosphate</name>
        <dbReference type="ChEBI" id="CHEBI:597326"/>
    </cofactor>
</comment>
<name>A0A518CZ22_9BACT</name>
<protein>
    <submittedName>
        <fullName evidence="11">Purine catabolism protein PucG</fullName>
        <ecNumber evidence="11">2.-.-.-</ecNumber>
    </submittedName>
</protein>
<dbReference type="PIRSF" id="PIRSF000524">
    <property type="entry name" value="SPT"/>
    <property type="match status" value="1"/>
</dbReference>
<dbReference type="GO" id="GO:0008453">
    <property type="term" value="F:alanine-glyoxylate transaminase activity"/>
    <property type="evidence" value="ECO:0007669"/>
    <property type="project" value="TreeGrafter"/>
</dbReference>
<evidence type="ECO:0000256" key="1">
    <source>
        <dbReference type="ARBA" id="ARBA00001933"/>
    </source>
</evidence>
<feature type="modified residue" description="N6-(pyridoxal phosphate)lysine" evidence="7">
    <location>
        <position position="198"/>
    </location>
</feature>
<evidence type="ECO:0000256" key="3">
    <source>
        <dbReference type="ARBA" id="ARBA00022576"/>
    </source>
</evidence>
<dbReference type="GO" id="GO:0004760">
    <property type="term" value="F:L-serine-pyruvate transaminase activity"/>
    <property type="evidence" value="ECO:0007669"/>
    <property type="project" value="TreeGrafter"/>
</dbReference>
<evidence type="ECO:0000256" key="4">
    <source>
        <dbReference type="ARBA" id="ARBA00022679"/>
    </source>
</evidence>
<evidence type="ECO:0000313" key="12">
    <source>
        <dbReference type="Proteomes" id="UP000319342"/>
    </source>
</evidence>
<dbReference type="AlphaFoldDB" id="A0A518CZ22"/>
<dbReference type="Proteomes" id="UP000319342">
    <property type="component" value="Chromosome"/>
</dbReference>
<reference evidence="11 12" key="1">
    <citation type="submission" date="2019-02" db="EMBL/GenBank/DDBJ databases">
        <title>Deep-cultivation of Planctomycetes and their phenomic and genomic characterization uncovers novel biology.</title>
        <authorList>
            <person name="Wiegand S."/>
            <person name="Jogler M."/>
            <person name="Boedeker C."/>
            <person name="Pinto D."/>
            <person name="Vollmers J."/>
            <person name="Rivas-Marin E."/>
            <person name="Kohn T."/>
            <person name="Peeters S.H."/>
            <person name="Heuer A."/>
            <person name="Rast P."/>
            <person name="Oberbeckmann S."/>
            <person name="Bunk B."/>
            <person name="Jeske O."/>
            <person name="Meyerdierks A."/>
            <person name="Storesund J.E."/>
            <person name="Kallscheuer N."/>
            <person name="Luecker S."/>
            <person name="Lage O.M."/>
            <person name="Pohl T."/>
            <person name="Merkel B.J."/>
            <person name="Hornburger P."/>
            <person name="Mueller R.-W."/>
            <person name="Bruemmer F."/>
            <person name="Labrenz M."/>
            <person name="Spormann A.M."/>
            <person name="Op den Camp H."/>
            <person name="Overmann J."/>
            <person name="Amann R."/>
            <person name="Jetten M.S.M."/>
            <person name="Mascher T."/>
            <person name="Medema M.H."/>
            <person name="Devos D.P."/>
            <person name="Kaster A.-K."/>
            <person name="Ovreas L."/>
            <person name="Rohde M."/>
            <person name="Galperin M.Y."/>
            <person name="Jogler C."/>
        </authorList>
    </citation>
    <scope>NUCLEOTIDE SEQUENCE [LARGE SCALE GENOMIC DNA]</scope>
    <source>
        <strain evidence="11 12">Pla163</strain>
    </source>
</reference>
<comment type="similarity">
    <text evidence="2 8">Belongs to the class-V pyridoxal-phosphate-dependent aminotransferase family.</text>
</comment>